<evidence type="ECO:0000259" key="3">
    <source>
        <dbReference type="Pfam" id="PF20874"/>
    </source>
</evidence>
<dbReference type="InterPro" id="IPR005094">
    <property type="entry name" value="Endonuclease_MobA/VirD2"/>
</dbReference>
<reference evidence="4 5" key="1">
    <citation type="submission" date="2017-02" db="EMBL/GenBank/DDBJ databases">
        <authorList>
            <person name="Peterson S.W."/>
        </authorList>
    </citation>
    <scope>NUCLEOTIDE SEQUENCE [LARGE SCALE GENOMIC DNA]</scope>
    <source>
        <strain evidence="4 5">ATCC BAA-1030</strain>
    </source>
</reference>
<proteinExistence type="predicted"/>
<feature type="domain" description="MobA/VirD2-like nuclease" evidence="2">
    <location>
        <begin position="1"/>
        <end position="63"/>
    </location>
</feature>
<sequence length="637" mass="74954">MREMLAGEFEFVIATHVDKAHIHNHIVFNATSFYKQTKFRSVPYKTVGMLRAINDKLCLENGLSVLPEYAHLSSNYQQYQKYRNQNTYKAQIRKRLNFLLEKCQSVEEFQEGARNLGIAVSFEGVHATYQFVGGNQQRKTRAEKLSDDDRFTFNGIKERMSQNQTVISLIEQSILTTFQTSENLSDFQEQLKETCQITWKKNRLGEVVYTLHGMEKINVKEFALNQGVSLEKLIQHFAEKTEPELEEETQTIEELYEQQIKTNVHEVDSPVLLDERVIKEVSSKGLLIAAEHLDGEEGEIFIDANQVDFDKVEKKYLVHLGDQFHYYFMQNDKQSNFFLRGEQLLRQLERKMNIPTEKILLPPHTFQFLSGRGLTIRIDHPKIENLFIPKEYVFIDKVSQSVSVELSKNWNYYFQKEARTGKRKPPMEHIKGADLLKLLKSQSGVLDVKMTRKIRYANRKATLSQTNEYATQLEFLRKHAIHNVPELNQKIERRVENIQQLREKLLLLKEKIGEYNTVSKFLVAVNEYSFILEELQSPFANKTEIRKQYHQELSIYNQAIKELEKRGLSSTIATEKVVDLIKENQLHEKELRQELRQQEQQLQDFQHIKEVLVELREEDIKEQEKERIQSQKSEQEK</sequence>
<evidence type="ECO:0000313" key="4">
    <source>
        <dbReference type="EMBL" id="SJZ46695.1"/>
    </source>
</evidence>
<evidence type="ECO:0000259" key="2">
    <source>
        <dbReference type="Pfam" id="PF03432"/>
    </source>
</evidence>
<dbReference type="Pfam" id="PF03432">
    <property type="entry name" value="Relaxase"/>
    <property type="match status" value="1"/>
</dbReference>
<feature type="coiled-coil region" evidence="1">
    <location>
        <begin position="484"/>
        <end position="518"/>
    </location>
</feature>
<dbReference type="AlphaFoldDB" id="A0A1T4KW87"/>
<dbReference type="STRING" id="263852.SAMN02745116_00428"/>
<organism evidence="4 5">
    <name type="scientific">Pilibacter termitis</name>
    <dbReference type="NCBI Taxonomy" id="263852"/>
    <lineage>
        <taxon>Bacteria</taxon>
        <taxon>Bacillati</taxon>
        <taxon>Bacillota</taxon>
        <taxon>Bacilli</taxon>
        <taxon>Lactobacillales</taxon>
        <taxon>Enterococcaceae</taxon>
        <taxon>Pilibacter</taxon>
    </lineage>
</organism>
<gene>
    <name evidence="4" type="ORF">SAMN02745116_00428</name>
</gene>
<accession>A0A1T4KW87</accession>
<keyword evidence="1" id="KW-0175">Coiled coil</keyword>
<dbReference type="EMBL" id="FUXI01000003">
    <property type="protein sequence ID" value="SJZ46695.1"/>
    <property type="molecule type" value="Genomic_DNA"/>
</dbReference>
<dbReference type="Pfam" id="PF20874">
    <property type="entry name" value="Relaxase_M"/>
    <property type="match status" value="1"/>
</dbReference>
<evidence type="ECO:0000313" key="5">
    <source>
        <dbReference type="Proteomes" id="UP000190328"/>
    </source>
</evidence>
<keyword evidence="5" id="KW-1185">Reference proteome</keyword>
<name>A0A1T4KW87_9ENTE</name>
<dbReference type="OrthoDB" id="9762440at2"/>
<dbReference type="Proteomes" id="UP000190328">
    <property type="component" value="Unassembled WGS sequence"/>
</dbReference>
<feature type="coiled-coil region" evidence="1">
    <location>
        <begin position="546"/>
        <end position="608"/>
    </location>
</feature>
<dbReference type="InterPro" id="IPR048299">
    <property type="entry name" value="LtrB_central"/>
</dbReference>
<evidence type="ECO:0000256" key="1">
    <source>
        <dbReference type="SAM" id="Coils"/>
    </source>
</evidence>
<feature type="domain" description="Group II intron-interrupted relaxase LtrB central" evidence="3">
    <location>
        <begin position="271"/>
        <end position="349"/>
    </location>
</feature>
<protein>
    <submittedName>
        <fullName evidence="4">Relaxase/Mobilisation nuclease domain-containing protein</fullName>
    </submittedName>
</protein>